<dbReference type="PROSITE" id="PS50902">
    <property type="entry name" value="FLAVODOXIN_LIKE"/>
    <property type="match status" value="1"/>
</dbReference>
<dbReference type="eggNOG" id="COG0426">
    <property type="taxonomic scope" value="Bacteria"/>
</dbReference>
<evidence type="ECO:0000313" key="8">
    <source>
        <dbReference type="Proteomes" id="UP000002892"/>
    </source>
</evidence>
<dbReference type="InterPro" id="IPR036866">
    <property type="entry name" value="RibonucZ/Hydroxyglut_hydro"/>
</dbReference>
<keyword evidence="4" id="KW-0249">Electron transport</keyword>
<dbReference type="InterPro" id="IPR016440">
    <property type="entry name" value="Rubredoxin-O_OxRdtase"/>
</dbReference>
<dbReference type="GO" id="GO:0009055">
    <property type="term" value="F:electron transfer activity"/>
    <property type="evidence" value="ECO:0007669"/>
    <property type="project" value="InterPro"/>
</dbReference>
<evidence type="ECO:0000259" key="6">
    <source>
        <dbReference type="PROSITE" id="PS50902"/>
    </source>
</evidence>
<evidence type="ECO:0000256" key="5">
    <source>
        <dbReference type="ARBA" id="ARBA00023004"/>
    </source>
</evidence>
<dbReference type="Gene3D" id="3.40.50.360">
    <property type="match status" value="1"/>
</dbReference>
<dbReference type="PROSITE" id="PS00201">
    <property type="entry name" value="FLAVODOXIN"/>
    <property type="match status" value="1"/>
</dbReference>
<dbReference type="SMART" id="SM00849">
    <property type="entry name" value="Lactamase_B"/>
    <property type="match status" value="1"/>
</dbReference>
<organism evidence="7 8">
    <name type="scientific">Desulfosporosinus acidiphilus (strain DSM 22704 / JCM 16185 / SJ4)</name>
    <dbReference type="NCBI Taxonomy" id="646529"/>
    <lineage>
        <taxon>Bacteria</taxon>
        <taxon>Bacillati</taxon>
        <taxon>Bacillota</taxon>
        <taxon>Clostridia</taxon>
        <taxon>Eubacteriales</taxon>
        <taxon>Desulfitobacteriaceae</taxon>
        <taxon>Desulfosporosinus</taxon>
    </lineage>
</organism>
<dbReference type="PANTHER" id="PTHR32145">
    <property type="entry name" value="DIFLAVIN FLAVOPROTEIN A 2-RELATED"/>
    <property type="match status" value="1"/>
</dbReference>
<gene>
    <name evidence="7" type="ordered locus">Desaci_0640</name>
</gene>
<dbReference type="Pfam" id="PF00258">
    <property type="entry name" value="Flavodoxin_1"/>
    <property type="match status" value="1"/>
</dbReference>
<evidence type="ECO:0000313" key="7">
    <source>
        <dbReference type="EMBL" id="AFM39702.1"/>
    </source>
</evidence>
<dbReference type="GO" id="GO:0046872">
    <property type="term" value="F:metal ion binding"/>
    <property type="evidence" value="ECO:0007669"/>
    <property type="project" value="InterPro"/>
</dbReference>
<sequence length="397" mass="44745">MKAIEVKHGIYWVGALNPDLRIFDVIMETKSGTTYNSYLVRGENKTALFEVVKDGFENELIERISSVIDPEAIDYIIFDHTEPDHSGSIQNVLLKMPKAQVLGSQAAITFLSQILNTDFNKRIVKHGEELDLGGKTLRFLSTPFLHWPDTMMTYLPEDKILFSCDAFGSHFCNQELFNDLVGDFSEEFKFYYDAIIYPFSNYALEAASKIKDLEIDMICPSHGPILRQDPWSYINSYVDWSTREMEEGSKSVIVIYTSNYGYTARLAKEIAVGLADGGVKVEVMDILEHSKADLRKKIDLADGLLIGSPTFNRDAIPPIWELLAEVSAIINKGKPAAAFGSYGWSGEAVKYMEQRLQQLQFKITQPGLRVNFVPNADNLEEARNFGREFASVVANKT</sequence>
<keyword evidence="3" id="KW-0813">Transport</keyword>
<dbReference type="InterPro" id="IPR001279">
    <property type="entry name" value="Metallo-B-lactamas"/>
</dbReference>
<dbReference type="SUPFAM" id="SSF56281">
    <property type="entry name" value="Metallo-hydrolase/oxidoreductase"/>
    <property type="match status" value="1"/>
</dbReference>
<dbReference type="Pfam" id="PF19583">
    <property type="entry name" value="ODP"/>
    <property type="match status" value="1"/>
</dbReference>
<dbReference type="HOGENOM" id="CLU_017490_2_1_9"/>
<comment type="cofactor">
    <cofactor evidence="1">
        <name>Fe cation</name>
        <dbReference type="ChEBI" id="CHEBI:24875"/>
    </cofactor>
</comment>
<dbReference type="RefSeq" id="WP_014825714.1">
    <property type="nucleotide sequence ID" value="NC_018068.1"/>
</dbReference>
<dbReference type="OrthoDB" id="9807946at2"/>
<dbReference type="GO" id="GO:0016651">
    <property type="term" value="F:oxidoreductase activity, acting on NAD(P)H"/>
    <property type="evidence" value="ECO:0007669"/>
    <property type="project" value="UniProtKB-ARBA"/>
</dbReference>
<dbReference type="STRING" id="646529.Desaci_0640"/>
<keyword evidence="8" id="KW-1185">Reference proteome</keyword>
<dbReference type="CDD" id="cd07709">
    <property type="entry name" value="flavodiiron_proteins_MBL-fold"/>
    <property type="match status" value="1"/>
</dbReference>
<dbReference type="PANTHER" id="PTHR32145:SF11">
    <property type="entry name" value="DIFLAVIN FLAVOPROTEIN A 2-RELATED"/>
    <property type="match status" value="1"/>
</dbReference>
<dbReference type="AlphaFoldDB" id="I4D1M8"/>
<dbReference type="EMBL" id="CP003639">
    <property type="protein sequence ID" value="AFM39702.1"/>
    <property type="molecule type" value="Genomic_DNA"/>
</dbReference>
<dbReference type="InterPro" id="IPR008254">
    <property type="entry name" value="Flavodoxin/NO_synth"/>
</dbReference>
<evidence type="ECO:0000256" key="2">
    <source>
        <dbReference type="ARBA" id="ARBA00007121"/>
    </source>
</evidence>
<dbReference type="InterPro" id="IPR051285">
    <property type="entry name" value="NADH_oxidoreductase_modular"/>
</dbReference>
<dbReference type="InterPro" id="IPR001226">
    <property type="entry name" value="Flavodoxin_CS"/>
</dbReference>
<dbReference type="SUPFAM" id="SSF52218">
    <property type="entry name" value="Flavoproteins"/>
    <property type="match status" value="1"/>
</dbReference>
<dbReference type="InterPro" id="IPR045761">
    <property type="entry name" value="ODP_dom"/>
</dbReference>
<dbReference type="InterPro" id="IPR029039">
    <property type="entry name" value="Flavoprotein-like_sf"/>
</dbReference>
<name>I4D1M8_DESAJ</name>
<dbReference type="Gene3D" id="3.60.15.10">
    <property type="entry name" value="Ribonuclease Z/Hydroxyacylglutathione hydrolase-like"/>
    <property type="match status" value="1"/>
</dbReference>
<dbReference type="KEGG" id="dai:Desaci_0640"/>
<reference evidence="7 8" key="1">
    <citation type="journal article" date="2012" name="J. Bacteriol.">
        <title>Complete genome sequences of Desulfosporosinus orientis DSM765T, Desulfosporosinus youngiae DSM17734T, Desulfosporosinus meridiei DSM13257T, and Desulfosporosinus acidiphilus DSM22704T.</title>
        <authorList>
            <person name="Pester M."/>
            <person name="Brambilla E."/>
            <person name="Alazard D."/>
            <person name="Rattei T."/>
            <person name="Weinmaier T."/>
            <person name="Han J."/>
            <person name="Lucas S."/>
            <person name="Lapidus A."/>
            <person name="Cheng J.F."/>
            <person name="Goodwin L."/>
            <person name="Pitluck S."/>
            <person name="Peters L."/>
            <person name="Ovchinnikova G."/>
            <person name="Teshima H."/>
            <person name="Detter J.C."/>
            <person name="Han C.S."/>
            <person name="Tapia R."/>
            <person name="Land M.L."/>
            <person name="Hauser L."/>
            <person name="Kyrpides N.C."/>
            <person name="Ivanova N.N."/>
            <person name="Pagani I."/>
            <person name="Huntmann M."/>
            <person name="Wei C.L."/>
            <person name="Davenport K.W."/>
            <person name="Daligault H."/>
            <person name="Chain P.S."/>
            <person name="Chen A."/>
            <person name="Mavromatis K."/>
            <person name="Markowitz V."/>
            <person name="Szeto E."/>
            <person name="Mikhailova N."/>
            <person name="Pati A."/>
            <person name="Wagner M."/>
            <person name="Woyke T."/>
            <person name="Ollivier B."/>
            <person name="Klenk H.P."/>
            <person name="Spring S."/>
            <person name="Loy A."/>
        </authorList>
    </citation>
    <scope>NUCLEOTIDE SEQUENCE [LARGE SCALE GENOMIC DNA]</scope>
    <source>
        <strain evidence="8">DSM 22704 / JCM 16185 / SJ4</strain>
    </source>
</reference>
<feature type="domain" description="Flavodoxin-like" evidence="6">
    <location>
        <begin position="252"/>
        <end position="390"/>
    </location>
</feature>
<comment type="similarity">
    <text evidence="2">In the N-terminal section; belongs to the zinc metallo-hydrolase group 3 family.</text>
</comment>
<keyword evidence="5" id="KW-0408">Iron</keyword>
<evidence type="ECO:0000256" key="3">
    <source>
        <dbReference type="ARBA" id="ARBA00022448"/>
    </source>
</evidence>
<dbReference type="GO" id="GO:0010181">
    <property type="term" value="F:FMN binding"/>
    <property type="evidence" value="ECO:0007669"/>
    <property type="project" value="InterPro"/>
</dbReference>
<evidence type="ECO:0000256" key="1">
    <source>
        <dbReference type="ARBA" id="ARBA00001962"/>
    </source>
</evidence>
<proteinExistence type="inferred from homology"/>
<evidence type="ECO:0000256" key="4">
    <source>
        <dbReference type="ARBA" id="ARBA00022982"/>
    </source>
</evidence>
<dbReference type="Proteomes" id="UP000002892">
    <property type="component" value="Chromosome"/>
</dbReference>
<dbReference type="PIRSF" id="PIRSF005243">
    <property type="entry name" value="ROO"/>
    <property type="match status" value="1"/>
</dbReference>
<protein>
    <submittedName>
        <fullName evidence="7">Putative flavoprotein</fullName>
    </submittedName>
</protein>
<accession>I4D1M8</accession>